<dbReference type="RefSeq" id="WP_208851199.1">
    <property type="nucleotide sequence ID" value="NZ_JAGGDJ010000068.1"/>
</dbReference>
<gene>
    <name evidence="1" type="ORF">I8J29_31215</name>
</gene>
<comment type="caution">
    <text evidence="1">The sequence shown here is derived from an EMBL/GenBank/DDBJ whole genome shotgun (WGS) entry which is preliminary data.</text>
</comment>
<dbReference type="Proteomes" id="UP000670947">
    <property type="component" value="Unassembled WGS sequence"/>
</dbReference>
<sequence length="105" mass="12303">MKPSGPAKKHETVFPSARKIKRACENELYRAVKRLGAYIPKDKMELAEKLYVQKVFLNYRFIHENASNRRLLSDWWDENVSADIAELWGVERDKLCRAFREAFGG</sequence>
<dbReference type="EMBL" id="JAGGDJ010000068">
    <property type="protein sequence ID" value="MBO7748656.1"/>
    <property type="molecule type" value="Genomic_DNA"/>
</dbReference>
<accession>A0ABS3WJZ8</accession>
<evidence type="ECO:0000313" key="2">
    <source>
        <dbReference type="Proteomes" id="UP000670947"/>
    </source>
</evidence>
<keyword evidence="2" id="KW-1185">Reference proteome</keyword>
<organism evidence="1 2">
    <name type="scientific">Paenibacillus artemisiicola</name>
    <dbReference type="NCBI Taxonomy" id="1172618"/>
    <lineage>
        <taxon>Bacteria</taxon>
        <taxon>Bacillati</taxon>
        <taxon>Bacillota</taxon>
        <taxon>Bacilli</taxon>
        <taxon>Bacillales</taxon>
        <taxon>Paenibacillaceae</taxon>
        <taxon>Paenibacillus</taxon>
    </lineage>
</organism>
<name>A0ABS3WJZ8_9BACL</name>
<evidence type="ECO:0000313" key="1">
    <source>
        <dbReference type="EMBL" id="MBO7748656.1"/>
    </source>
</evidence>
<proteinExistence type="predicted"/>
<protein>
    <submittedName>
        <fullName evidence="1">Dehydrogenase</fullName>
    </submittedName>
</protein>
<reference evidence="1 2" key="1">
    <citation type="submission" date="2021-03" db="EMBL/GenBank/DDBJ databases">
        <title>Paenibacillus artemisicola MWE-103 whole genome sequence.</title>
        <authorList>
            <person name="Ham Y.J."/>
        </authorList>
    </citation>
    <scope>NUCLEOTIDE SEQUENCE [LARGE SCALE GENOMIC DNA]</scope>
    <source>
        <strain evidence="1 2">MWE-103</strain>
    </source>
</reference>